<evidence type="ECO:0000256" key="2">
    <source>
        <dbReference type="ARBA" id="ARBA00012702"/>
    </source>
</evidence>
<dbReference type="PANTHER" id="PTHR11774:SF6">
    <property type="entry name" value="PROTEIN FARNESYLTRANSFERASE SUBUNIT BETA"/>
    <property type="match status" value="1"/>
</dbReference>
<dbReference type="InterPro" id="IPR045089">
    <property type="entry name" value="PGGT1B-like"/>
</dbReference>
<organism evidence="12 13">
    <name type="scientific">Aphanomyces astaci</name>
    <name type="common">Crayfish plague agent</name>
    <dbReference type="NCBI Taxonomy" id="112090"/>
    <lineage>
        <taxon>Eukaryota</taxon>
        <taxon>Sar</taxon>
        <taxon>Stramenopiles</taxon>
        <taxon>Oomycota</taxon>
        <taxon>Saprolegniomycetes</taxon>
        <taxon>Saprolegniales</taxon>
        <taxon>Verrucalvaceae</taxon>
        <taxon>Aphanomyces</taxon>
    </lineage>
</organism>
<evidence type="ECO:0000256" key="3">
    <source>
        <dbReference type="ARBA" id="ARBA00015798"/>
    </source>
</evidence>
<accession>A0A6A4ZQ95</accession>
<dbReference type="Pfam" id="PF00432">
    <property type="entry name" value="Prenyltrans"/>
    <property type="match status" value="2"/>
</dbReference>
<proteinExistence type="inferred from homology"/>
<dbReference type="InterPro" id="IPR001330">
    <property type="entry name" value="Prenyltrans"/>
</dbReference>
<evidence type="ECO:0000256" key="9">
    <source>
        <dbReference type="RuleBase" id="RU365056"/>
    </source>
</evidence>
<dbReference type="GO" id="GO:0005965">
    <property type="term" value="C:protein farnesyltransferase complex"/>
    <property type="evidence" value="ECO:0007669"/>
    <property type="project" value="UniProtKB-UniRule"/>
</dbReference>
<evidence type="ECO:0000256" key="5">
    <source>
        <dbReference type="ARBA" id="ARBA00022679"/>
    </source>
</evidence>
<dbReference type="GO" id="GO:0004660">
    <property type="term" value="F:protein farnesyltransferase activity"/>
    <property type="evidence" value="ECO:0007669"/>
    <property type="project" value="UniProtKB-UniRule"/>
</dbReference>
<evidence type="ECO:0000313" key="13">
    <source>
        <dbReference type="Proteomes" id="UP000469452"/>
    </source>
</evidence>
<name>A0A6A4ZQ95_APHAT</name>
<comment type="similarity">
    <text evidence="1 9">Belongs to the protein prenyltransferase subunit beta family.</text>
</comment>
<keyword evidence="4 9" id="KW-0637">Prenyltransferase</keyword>
<evidence type="ECO:0000259" key="11">
    <source>
        <dbReference type="Pfam" id="PF00432"/>
    </source>
</evidence>
<protein>
    <recommendedName>
        <fullName evidence="3 9">Protein farnesyltransferase subunit beta</fullName>
        <shortName evidence="9">FTase-beta</shortName>
        <ecNumber evidence="2 9">2.5.1.58</ecNumber>
    </recommendedName>
</protein>
<comment type="function">
    <text evidence="9">Catalyzes the transfer of a farnesyl moiety from farnesyl diphosphate to a cysteine at the fourth position from the C-terminus of several proteins. The beta subunit is responsible for peptide-binding.</text>
</comment>
<dbReference type="CDD" id="cd02893">
    <property type="entry name" value="FTase"/>
    <property type="match status" value="1"/>
</dbReference>
<keyword evidence="6 9" id="KW-0479">Metal-binding</keyword>
<feature type="domain" description="Prenyltransferase alpha-alpha toroid" evidence="11">
    <location>
        <begin position="308"/>
        <end position="380"/>
    </location>
</feature>
<dbReference type="EC" id="2.5.1.58" evidence="2 9"/>
<evidence type="ECO:0000256" key="8">
    <source>
        <dbReference type="ARBA" id="ARBA00022833"/>
    </source>
</evidence>
<comment type="cofactor">
    <cofactor evidence="9">
        <name>Zn(2+)</name>
        <dbReference type="ChEBI" id="CHEBI:29105"/>
    </cofactor>
    <text evidence="9">Binds 1 zinc ion per subunit.</text>
</comment>
<reference evidence="12 13" key="1">
    <citation type="submission" date="2019-06" db="EMBL/GenBank/DDBJ databases">
        <title>Genomics analysis of Aphanomyces spp. identifies a new class of oomycete effector associated with host adaptation.</title>
        <authorList>
            <person name="Gaulin E."/>
        </authorList>
    </citation>
    <scope>NUCLEOTIDE SEQUENCE [LARGE SCALE GENOMIC DNA]</scope>
    <source>
        <strain evidence="12 13">E</strain>
    </source>
</reference>
<evidence type="ECO:0000256" key="4">
    <source>
        <dbReference type="ARBA" id="ARBA00022602"/>
    </source>
</evidence>
<sequence length="404" mass="44428">MPINVPPPLTAKSLPTDNWPTSTTRQQQETESLCTSFFVPLESLPPHELHQLQSAGFLNDRFEVRLLREKHVPYLVRGLEYLPSGFASMDASRPWFMYWILHSLELLDDEADVAAFASRCMNTIQRCWNSQLEPKGGFGGGILQLGHLATTYASCLALAIIGTPEAYAIVDRPALLSFFLSLKDPDTGAFRAHDQGELDVRTTYCAISIASLFGILTPELTRGVVEFVAACQTYEGGFGPYPFQEAHGGYSFCASAVLSILDGWDAIDEAALVVSVYMLGRIITLLTAKWPSKGAIKGSVPALLSLKRGHYLSHTQAHQQYILLCGQQIEGGLRDKPGKSRDHYHSCYVLSGLSVAQTYGGVVVGDGANRLIPTHPAYNIGWDKVHRIHSYFHVVGKTEVDPMD</sequence>
<dbReference type="InterPro" id="IPR008930">
    <property type="entry name" value="Terpenoid_cyclase/PrenylTrfase"/>
</dbReference>
<feature type="region of interest" description="Disordered" evidence="10">
    <location>
        <begin position="1"/>
        <end position="26"/>
    </location>
</feature>
<dbReference type="AlphaFoldDB" id="A0A6A4ZQ95"/>
<dbReference type="Proteomes" id="UP000469452">
    <property type="component" value="Unassembled WGS sequence"/>
</dbReference>
<comment type="catalytic activity">
    <reaction evidence="9">
        <text>L-cysteinyl-[protein] + (2E,6E)-farnesyl diphosphate = S-(2E,6E)-farnesyl-L-cysteinyl-[protein] + diphosphate</text>
        <dbReference type="Rhea" id="RHEA:13345"/>
        <dbReference type="Rhea" id="RHEA-COMP:10131"/>
        <dbReference type="Rhea" id="RHEA-COMP:11535"/>
        <dbReference type="ChEBI" id="CHEBI:29950"/>
        <dbReference type="ChEBI" id="CHEBI:33019"/>
        <dbReference type="ChEBI" id="CHEBI:86019"/>
        <dbReference type="ChEBI" id="CHEBI:175763"/>
    </reaction>
</comment>
<dbReference type="SUPFAM" id="SSF48239">
    <property type="entry name" value="Terpenoid cyclases/Protein prenyltransferases"/>
    <property type="match status" value="1"/>
</dbReference>
<dbReference type="GO" id="GO:0008270">
    <property type="term" value="F:zinc ion binding"/>
    <property type="evidence" value="ECO:0007669"/>
    <property type="project" value="UniProtKB-UniRule"/>
</dbReference>
<evidence type="ECO:0000256" key="6">
    <source>
        <dbReference type="ARBA" id="ARBA00022723"/>
    </source>
</evidence>
<dbReference type="PANTHER" id="PTHR11774">
    <property type="entry name" value="GERANYLGERANYL TRANSFERASE TYPE BETA SUBUNIT"/>
    <property type="match status" value="1"/>
</dbReference>
<keyword evidence="8 9" id="KW-0862">Zinc</keyword>
<dbReference type="GO" id="GO:0097354">
    <property type="term" value="P:prenylation"/>
    <property type="evidence" value="ECO:0007669"/>
    <property type="project" value="UniProtKB-UniRule"/>
</dbReference>
<dbReference type="InterPro" id="IPR026872">
    <property type="entry name" value="FTB"/>
</dbReference>
<evidence type="ECO:0000256" key="7">
    <source>
        <dbReference type="ARBA" id="ARBA00022737"/>
    </source>
</evidence>
<gene>
    <name evidence="12" type="ORF">AaE_012723</name>
</gene>
<keyword evidence="5 9" id="KW-0808">Transferase</keyword>
<keyword evidence="7" id="KW-0677">Repeat</keyword>
<feature type="domain" description="Prenyltransferase alpha-alpha toroid" evidence="11">
    <location>
        <begin position="66"/>
        <end position="271"/>
    </location>
</feature>
<evidence type="ECO:0000256" key="1">
    <source>
        <dbReference type="ARBA" id="ARBA00010497"/>
    </source>
</evidence>
<evidence type="ECO:0000256" key="10">
    <source>
        <dbReference type="SAM" id="MobiDB-lite"/>
    </source>
</evidence>
<dbReference type="EMBL" id="VJMI01018657">
    <property type="protein sequence ID" value="KAF0709935.1"/>
    <property type="molecule type" value="Genomic_DNA"/>
</dbReference>
<comment type="subunit">
    <text evidence="9">Heterodimer of an alpha and a beta subunit.</text>
</comment>
<dbReference type="Gene3D" id="1.50.10.20">
    <property type="match status" value="2"/>
</dbReference>
<dbReference type="VEuPathDB" id="FungiDB:H257_16017"/>
<evidence type="ECO:0000313" key="12">
    <source>
        <dbReference type="EMBL" id="KAF0709935.1"/>
    </source>
</evidence>
<comment type="caution">
    <text evidence="12">The sequence shown here is derived from an EMBL/GenBank/DDBJ whole genome shotgun (WGS) entry which is preliminary data.</text>
</comment>